<dbReference type="InterPro" id="IPR011044">
    <property type="entry name" value="Quino_amine_DH_bsu"/>
</dbReference>
<feature type="compositionally biased region" description="Pro residues" evidence="1">
    <location>
        <begin position="989"/>
        <end position="1009"/>
    </location>
</feature>
<dbReference type="SUPFAM" id="SSF50969">
    <property type="entry name" value="YVTN repeat-like/Quinoprotein amine dehydrogenase"/>
    <property type="match status" value="1"/>
</dbReference>
<protein>
    <recommendedName>
        <fullName evidence="5">PQQ-binding-like beta-propeller repeat protein</fullName>
    </recommendedName>
</protein>
<name>A0A9X3S2I7_9ACTN</name>
<reference evidence="3" key="1">
    <citation type="submission" date="2022-10" db="EMBL/GenBank/DDBJ databases">
        <title>The WGS of Solirubrobacter ginsenosidimutans DSM 21036.</title>
        <authorList>
            <person name="Jiang Z."/>
        </authorList>
    </citation>
    <scope>NUCLEOTIDE SEQUENCE</scope>
    <source>
        <strain evidence="3">DSM 21036</strain>
    </source>
</reference>
<evidence type="ECO:0000313" key="3">
    <source>
        <dbReference type="EMBL" id="MDA0162332.1"/>
    </source>
</evidence>
<dbReference type="InterPro" id="IPR011047">
    <property type="entry name" value="Quinoprotein_ADH-like_sf"/>
</dbReference>
<keyword evidence="4" id="KW-1185">Reference proteome</keyword>
<organism evidence="3 4">
    <name type="scientific">Solirubrobacter ginsenosidimutans</name>
    <dbReference type="NCBI Taxonomy" id="490573"/>
    <lineage>
        <taxon>Bacteria</taxon>
        <taxon>Bacillati</taxon>
        <taxon>Actinomycetota</taxon>
        <taxon>Thermoleophilia</taxon>
        <taxon>Solirubrobacterales</taxon>
        <taxon>Solirubrobacteraceae</taxon>
        <taxon>Solirubrobacter</taxon>
    </lineage>
</organism>
<evidence type="ECO:0000313" key="4">
    <source>
        <dbReference type="Proteomes" id="UP001149140"/>
    </source>
</evidence>
<comment type="caution">
    <text evidence="3">The sequence shown here is derived from an EMBL/GenBank/DDBJ whole genome shotgun (WGS) entry which is preliminary data.</text>
</comment>
<evidence type="ECO:0008006" key="5">
    <source>
        <dbReference type="Google" id="ProtNLM"/>
    </source>
</evidence>
<sequence>MLRTTFLTAAITLALAPVAMAVPTSTPLALPYVNGPVWSMLVDGDTAYVGGTFTAAGGTATGPLALVRSSDGSLVRAFRGITANSTPANVSDSVLNVAAAVSDGAGGWYAGGGFNQVDGLFRQALVHLRPDGSPDPAFRADVVGQVDALALRGDTLFVAGSLFAAGGEASGNLVAIDARTGARLDWEPDVSLNEIDDLELDGDRLYAGGGSLVALDVATGKRVRWVPRWNGHVYDLAVRNGVVYIAGSYHRYEGTREVYGAAAVRTSDGGPVTMATDVPSPRSVVATEQAVVWGISESGRTLLATDPATGADLGWFASVNGSGYGRIATDGQRLFASNLTGPANGLGAFDVRDGSPVAWNPGFAGTVVVSMLAAADGQVAVGGALGSIGAVARKNLAAFDLRTGAVLPFDPGLDVTYKFPGPQDTVRPLALTKVGGTLYVGGRFDTVGGAGHKNLAALDPVRGALLPFPASDVEVHDLAAGGGSLFVGKALYGAVGGVVIEGGLTAIDLASATTRAWAPDTDCSVDALTVSGPTLHAGGCFRQVGGAGRVGLASFRIADLAPVEGGVVNGSVSGLAPDGSGGVWVGGAFTGNLRHFGPGGAVLADAPAVDGPVNAFSLDGGVLTLGGAFTHLAGVPRRNLGQVRLADGAVTSFDPEPGGFVTGVAGLADGGALAAGGFGWTALSVTAGLARFGSSGAVPVPAVRAAPTVRGDAYVDGAQRTDGGEFDPALRREVHWLRCDANGDACVDTGVQDTTSYKLRAADVGHRLRVEARAFGDAGGSAVSRSAPGPFVAGERPTYHDNGAPTLWGIPRAGQTVSADPGFLEPAATSYKYLWLRCDDVFCERIEHDAPTYVLTAADVGKQIVVDVTASNAAGSAHQTSQNQEFVVLAGAASGVAPTGVKPLAPYPSTAGSTAFASTEQDLDADVHTYRYTWLRCADATGDTCVRLPGHAYIRRYGAADVGSRMRVAVVTYDHDGESYERISDPGPVIGPDPNPTPTPTPFPTPTPTASPTATASPTPTADPTATPTATASPTATATATPTANPTATAEPNATPAATAGPSPTPAADPGPTPIAPALPKRRISAPSPLPTTHVVATHDRVKVRVRSTVATPVTVRVKRGGATLGRATATLKAGVTRTLTVKVRRRGAVTVEVVTRAGTVRHRARVG</sequence>
<evidence type="ECO:0000256" key="1">
    <source>
        <dbReference type="SAM" id="MobiDB-lite"/>
    </source>
</evidence>
<dbReference type="EMBL" id="JAPDOD010000017">
    <property type="protein sequence ID" value="MDA0162332.1"/>
    <property type="molecule type" value="Genomic_DNA"/>
</dbReference>
<dbReference type="Gene3D" id="2.80.10.50">
    <property type="match status" value="1"/>
</dbReference>
<feature type="compositionally biased region" description="Low complexity" evidence="1">
    <location>
        <begin position="1010"/>
        <end position="1062"/>
    </location>
</feature>
<keyword evidence="2" id="KW-0732">Signal</keyword>
<evidence type="ECO:0000256" key="2">
    <source>
        <dbReference type="SAM" id="SignalP"/>
    </source>
</evidence>
<feature type="compositionally biased region" description="Pro residues" evidence="1">
    <location>
        <begin position="1063"/>
        <end position="1077"/>
    </location>
</feature>
<dbReference type="AlphaFoldDB" id="A0A9X3S2I7"/>
<accession>A0A9X3S2I7</accession>
<dbReference type="Gene3D" id="2.40.10.480">
    <property type="match status" value="1"/>
</dbReference>
<feature type="signal peptide" evidence="2">
    <location>
        <begin position="1"/>
        <end position="21"/>
    </location>
</feature>
<dbReference type="SUPFAM" id="SSF50998">
    <property type="entry name" value="Quinoprotein alcohol dehydrogenase-like"/>
    <property type="match status" value="1"/>
</dbReference>
<feature type="chain" id="PRO_5040952966" description="PQQ-binding-like beta-propeller repeat protein" evidence="2">
    <location>
        <begin position="22"/>
        <end position="1168"/>
    </location>
</feature>
<dbReference type="Gene3D" id="2.60.40.2700">
    <property type="match status" value="1"/>
</dbReference>
<feature type="region of interest" description="Disordered" evidence="1">
    <location>
        <begin position="978"/>
        <end position="1092"/>
    </location>
</feature>
<proteinExistence type="predicted"/>
<gene>
    <name evidence="3" type="ORF">OM076_18820</name>
</gene>
<dbReference type="Proteomes" id="UP001149140">
    <property type="component" value="Unassembled WGS sequence"/>
</dbReference>
<dbReference type="RefSeq" id="WP_270041570.1">
    <property type="nucleotide sequence ID" value="NZ_JAPDOD010000017.1"/>
</dbReference>